<accession>A0A7G9WG77</accession>
<dbReference type="EMBL" id="CP060696">
    <property type="protein sequence ID" value="QNO17689.1"/>
    <property type="molecule type" value="Genomic_DNA"/>
</dbReference>
<name>A0A7G9WG77_9FIRM</name>
<gene>
    <name evidence="1" type="ORF">H6X83_12285</name>
</gene>
<evidence type="ECO:0000313" key="1">
    <source>
        <dbReference type="EMBL" id="QNO17689.1"/>
    </source>
</evidence>
<keyword evidence="2" id="KW-1185">Reference proteome</keyword>
<dbReference type="AlphaFoldDB" id="A0A7G9WG77"/>
<dbReference type="Proteomes" id="UP000516046">
    <property type="component" value="Chromosome"/>
</dbReference>
<evidence type="ECO:0000313" key="2">
    <source>
        <dbReference type="Proteomes" id="UP000516046"/>
    </source>
</evidence>
<dbReference type="KEGG" id="caml:H6X83_12285"/>
<proteinExistence type="predicted"/>
<reference evidence="1 2" key="1">
    <citation type="submission" date="2020-08" db="EMBL/GenBank/DDBJ databases">
        <authorList>
            <person name="Ren C."/>
            <person name="Gu Y."/>
            <person name="Xu Y."/>
        </authorList>
    </citation>
    <scope>NUCLEOTIDE SEQUENCE [LARGE SCALE GENOMIC DNA]</scope>
    <source>
        <strain evidence="1 2">LBM18003</strain>
    </source>
</reference>
<dbReference type="RefSeq" id="WP_212506753.1">
    <property type="nucleotide sequence ID" value="NZ_CP060696.1"/>
</dbReference>
<sequence length="106" mass="11143">MKQTTTPIQQQREASTSRQAVAAGQALMWQADGTAKWQQVHLHVTAALPASGWSSTAPYTQTVNIVGMTADMDPHLYLVPATAGSPTEAEEEAFACITGGTTAAVQ</sequence>
<protein>
    <submittedName>
        <fullName evidence="1">Uncharacterized protein</fullName>
    </submittedName>
</protein>
<organism evidence="1 2">
    <name type="scientific">Caproicibacterium amylolyticum</name>
    <dbReference type="NCBI Taxonomy" id="2766537"/>
    <lineage>
        <taxon>Bacteria</taxon>
        <taxon>Bacillati</taxon>
        <taxon>Bacillota</taxon>
        <taxon>Clostridia</taxon>
        <taxon>Eubacteriales</taxon>
        <taxon>Oscillospiraceae</taxon>
        <taxon>Caproicibacterium</taxon>
    </lineage>
</organism>